<feature type="transmembrane region" description="Helical" evidence="7">
    <location>
        <begin position="89"/>
        <end position="116"/>
    </location>
</feature>
<dbReference type="Pfam" id="PF00528">
    <property type="entry name" value="BPD_transp_1"/>
    <property type="match status" value="1"/>
</dbReference>
<keyword evidence="2 7" id="KW-0813">Transport</keyword>
<comment type="caution">
    <text evidence="9">The sequence shown here is derived from an EMBL/GenBank/DDBJ whole genome shotgun (WGS) entry which is preliminary data.</text>
</comment>
<dbReference type="GO" id="GO:0000428">
    <property type="term" value="C:DNA-directed RNA polymerase complex"/>
    <property type="evidence" value="ECO:0007669"/>
    <property type="project" value="UniProtKB-KW"/>
</dbReference>
<dbReference type="InterPro" id="IPR000515">
    <property type="entry name" value="MetI-like"/>
</dbReference>
<evidence type="ECO:0000256" key="3">
    <source>
        <dbReference type="ARBA" id="ARBA00022475"/>
    </source>
</evidence>
<feature type="domain" description="ABC transmembrane type-1" evidence="8">
    <location>
        <begin position="87"/>
        <end position="276"/>
    </location>
</feature>
<dbReference type="InterPro" id="IPR050366">
    <property type="entry name" value="BP-dependent_transpt_permease"/>
</dbReference>
<feature type="transmembrane region" description="Helical" evidence="7">
    <location>
        <begin position="253"/>
        <end position="276"/>
    </location>
</feature>
<gene>
    <name evidence="9" type="ORF">B5V02_31915</name>
</gene>
<keyword evidence="6 7" id="KW-0472">Membrane</keyword>
<evidence type="ECO:0000256" key="1">
    <source>
        <dbReference type="ARBA" id="ARBA00004651"/>
    </source>
</evidence>
<evidence type="ECO:0000259" key="8">
    <source>
        <dbReference type="PROSITE" id="PS50928"/>
    </source>
</evidence>
<evidence type="ECO:0000256" key="4">
    <source>
        <dbReference type="ARBA" id="ARBA00022692"/>
    </source>
</evidence>
<reference evidence="10" key="1">
    <citation type="submission" date="2017-03" db="EMBL/GenBank/DDBJ databases">
        <authorList>
            <person name="Safronova V.I."/>
            <person name="Sazanova A.L."/>
            <person name="Chirak E.R."/>
        </authorList>
    </citation>
    <scope>NUCLEOTIDE SEQUENCE [LARGE SCALE GENOMIC DNA]</scope>
    <source>
        <strain evidence="10">Ach-343</strain>
    </source>
</reference>
<evidence type="ECO:0000313" key="10">
    <source>
        <dbReference type="Proteomes" id="UP000248616"/>
    </source>
</evidence>
<accession>A0A2W7BVK6</accession>
<name>A0A2W7BVK6_9HYPH</name>
<evidence type="ECO:0000256" key="6">
    <source>
        <dbReference type="ARBA" id="ARBA00023136"/>
    </source>
</evidence>
<organism evidence="9 10">
    <name type="scientific">Mesorhizobium kowhaii</name>
    <dbReference type="NCBI Taxonomy" id="1300272"/>
    <lineage>
        <taxon>Bacteria</taxon>
        <taxon>Pseudomonadati</taxon>
        <taxon>Pseudomonadota</taxon>
        <taxon>Alphaproteobacteria</taxon>
        <taxon>Hyphomicrobiales</taxon>
        <taxon>Phyllobacteriaceae</taxon>
        <taxon>Mesorhizobium</taxon>
    </lineage>
</organism>
<evidence type="ECO:0000256" key="5">
    <source>
        <dbReference type="ARBA" id="ARBA00022989"/>
    </source>
</evidence>
<keyword evidence="3" id="KW-1003">Cell membrane</keyword>
<sequence length="288" mass="30887">MTKHTDTIPETRRRMLGAGSLTISVVGAMCFCIILFWVVIALIGPWLAPYPIGKIVSMDVFTSPSRDYLLGTDYLGRDMMSRIILGARYTVGVSIAAAFIACTIGVALGMISAVLGGWFDTIVSRGIDALIAIPHLMFGLVIIAAIGSSLPVLVGTLAFLYFPGSFRIARALAVNINELDFVQVAKARGEGFFYTVREEILPNMIGPVLADFGLRFVFIVLLLSGLSFLGLGVQPPNADWGALVRENVSGLAYGAPAVIMPSLAIASLTISVNLAIDNLPRRLRDRLP</sequence>
<dbReference type="SUPFAM" id="SSF161098">
    <property type="entry name" value="MetI-like"/>
    <property type="match status" value="1"/>
</dbReference>
<keyword evidence="9" id="KW-0240">DNA-directed RNA polymerase</keyword>
<proteinExistence type="inferred from homology"/>
<comment type="similarity">
    <text evidence="7">Belongs to the binding-protein-dependent transport system permease family.</text>
</comment>
<dbReference type="Proteomes" id="UP000248616">
    <property type="component" value="Unassembled WGS sequence"/>
</dbReference>
<keyword evidence="4 7" id="KW-0812">Transmembrane</keyword>
<feature type="transmembrane region" description="Helical" evidence="7">
    <location>
        <begin position="136"/>
        <end position="162"/>
    </location>
</feature>
<protein>
    <submittedName>
        <fullName evidence="9">DNA-directed RNA polymerase subunit alpha</fullName>
    </submittedName>
</protein>
<dbReference type="GO" id="GO:0005886">
    <property type="term" value="C:plasma membrane"/>
    <property type="evidence" value="ECO:0007669"/>
    <property type="project" value="UniProtKB-SubCell"/>
</dbReference>
<keyword evidence="9" id="KW-0804">Transcription</keyword>
<dbReference type="Gene3D" id="1.10.3720.10">
    <property type="entry name" value="MetI-like"/>
    <property type="match status" value="1"/>
</dbReference>
<keyword evidence="10" id="KW-1185">Reference proteome</keyword>
<evidence type="ECO:0000256" key="7">
    <source>
        <dbReference type="RuleBase" id="RU363032"/>
    </source>
</evidence>
<dbReference type="PANTHER" id="PTHR43386:SF25">
    <property type="entry name" value="PEPTIDE ABC TRANSPORTER PERMEASE PROTEIN"/>
    <property type="match status" value="1"/>
</dbReference>
<dbReference type="AlphaFoldDB" id="A0A2W7BVK6"/>
<evidence type="ECO:0000313" key="9">
    <source>
        <dbReference type="EMBL" id="PZV34712.1"/>
    </source>
</evidence>
<dbReference type="CDD" id="cd06261">
    <property type="entry name" value="TM_PBP2"/>
    <property type="match status" value="1"/>
</dbReference>
<dbReference type="PROSITE" id="PS50928">
    <property type="entry name" value="ABC_TM1"/>
    <property type="match status" value="1"/>
</dbReference>
<dbReference type="EMBL" id="MZXV01000070">
    <property type="protein sequence ID" value="PZV34712.1"/>
    <property type="molecule type" value="Genomic_DNA"/>
</dbReference>
<comment type="subcellular location">
    <subcellularLocation>
        <location evidence="1 7">Cell membrane</location>
        <topology evidence="1 7">Multi-pass membrane protein</topology>
    </subcellularLocation>
</comment>
<dbReference type="InterPro" id="IPR035906">
    <property type="entry name" value="MetI-like_sf"/>
</dbReference>
<keyword evidence="5 7" id="KW-1133">Transmembrane helix</keyword>
<dbReference type="GO" id="GO:0055085">
    <property type="term" value="P:transmembrane transport"/>
    <property type="evidence" value="ECO:0007669"/>
    <property type="project" value="InterPro"/>
</dbReference>
<feature type="transmembrane region" description="Helical" evidence="7">
    <location>
        <begin position="212"/>
        <end position="233"/>
    </location>
</feature>
<feature type="transmembrane region" description="Helical" evidence="7">
    <location>
        <begin position="20"/>
        <end position="48"/>
    </location>
</feature>
<evidence type="ECO:0000256" key="2">
    <source>
        <dbReference type="ARBA" id="ARBA00022448"/>
    </source>
</evidence>
<dbReference type="PANTHER" id="PTHR43386">
    <property type="entry name" value="OLIGOPEPTIDE TRANSPORT SYSTEM PERMEASE PROTEIN APPC"/>
    <property type="match status" value="1"/>
</dbReference>